<evidence type="ECO:0000256" key="6">
    <source>
        <dbReference type="RuleBase" id="RU364147"/>
    </source>
</evidence>
<protein>
    <recommendedName>
        <fullName evidence="3 6">Mediator of RNA polymerase II transcription subunit 11</fullName>
    </recommendedName>
    <alternativeName>
        <fullName evidence="5 6">Mediator complex subunit 11</fullName>
    </alternativeName>
</protein>
<organism evidence="7 8">
    <name type="scientific">Schistosoma mattheei</name>
    <dbReference type="NCBI Taxonomy" id="31246"/>
    <lineage>
        <taxon>Eukaryota</taxon>
        <taxon>Metazoa</taxon>
        <taxon>Spiralia</taxon>
        <taxon>Lophotrochozoa</taxon>
        <taxon>Platyhelminthes</taxon>
        <taxon>Trematoda</taxon>
        <taxon>Digenea</taxon>
        <taxon>Strigeidida</taxon>
        <taxon>Schistosomatoidea</taxon>
        <taxon>Schistosomatidae</taxon>
        <taxon>Schistosoma</taxon>
    </lineage>
</organism>
<evidence type="ECO:0000256" key="1">
    <source>
        <dbReference type="ARBA" id="ARBA00004123"/>
    </source>
</evidence>
<proteinExistence type="inferred from homology"/>
<dbReference type="Pfam" id="PF10280">
    <property type="entry name" value="Med11"/>
    <property type="match status" value="1"/>
</dbReference>
<comment type="subcellular location">
    <subcellularLocation>
        <location evidence="1 6">Nucleus</location>
    </subcellularLocation>
</comment>
<evidence type="ECO:0000313" key="8">
    <source>
        <dbReference type="Proteomes" id="UP000269396"/>
    </source>
</evidence>
<reference evidence="7 8" key="1">
    <citation type="submission" date="2018-11" db="EMBL/GenBank/DDBJ databases">
        <authorList>
            <consortium name="Pathogen Informatics"/>
        </authorList>
    </citation>
    <scope>NUCLEOTIDE SEQUENCE [LARGE SCALE GENOMIC DNA]</scope>
    <source>
        <strain evidence="7">Denwood</strain>
        <strain evidence="8">Denwood, Zambia</strain>
    </source>
</reference>
<evidence type="ECO:0000313" key="9">
    <source>
        <dbReference type="WBParaSite" id="SMTH1_3180.1"/>
    </source>
</evidence>
<dbReference type="AlphaFoldDB" id="A0A183NFU9"/>
<dbReference type="Gene3D" id="1.10.287.3490">
    <property type="match status" value="1"/>
</dbReference>
<keyword evidence="6" id="KW-0804">Transcription</keyword>
<evidence type="ECO:0000256" key="2">
    <source>
        <dbReference type="ARBA" id="ARBA00008186"/>
    </source>
</evidence>
<accession>A0A183NFU9</accession>
<reference evidence="9" key="2">
    <citation type="submission" date="2023-11" db="UniProtKB">
        <authorList>
            <consortium name="WormBaseParasite"/>
        </authorList>
    </citation>
    <scope>IDENTIFICATION</scope>
</reference>
<evidence type="ECO:0000256" key="3">
    <source>
        <dbReference type="ARBA" id="ARBA00019621"/>
    </source>
</evidence>
<keyword evidence="6" id="KW-0010">Activator</keyword>
<keyword evidence="8" id="KW-1185">Reference proteome</keyword>
<comment type="subunit">
    <text evidence="6">Component of the Mediator complex.</text>
</comment>
<dbReference type="InterPro" id="IPR019404">
    <property type="entry name" value="Mediator_Med11"/>
</dbReference>
<evidence type="ECO:0000313" key="7">
    <source>
        <dbReference type="EMBL" id="VDO74556.1"/>
    </source>
</evidence>
<comment type="similarity">
    <text evidence="2 6">Belongs to the Mediator complex subunit 11 family.</text>
</comment>
<name>A0A183NFU9_9TREM</name>
<evidence type="ECO:0000256" key="4">
    <source>
        <dbReference type="ARBA" id="ARBA00023242"/>
    </source>
</evidence>
<dbReference type="OrthoDB" id="5418434at2759"/>
<comment type="function">
    <text evidence="6">Component of the Mediator complex, a coactivator involved in the regulated transcription of nearly all RNA polymerase II-dependent genes. Mediator functions as a bridge to convey information from gene-specific regulatory proteins to the basal RNA polymerase II transcription machinery. Mediator is recruited to promoters by direct interactions with regulatory proteins and serves as a scaffold for the assembly of a functional pre-initiation complex with RNA polymerase II and the general transcription factors.</text>
</comment>
<dbReference type="GO" id="GO:0016592">
    <property type="term" value="C:mediator complex"/>
    <property type="evidence" value="ECO:0007669"/>
    <property type="project" value="InterPro"/>
</dbReference>
<gene>
    <name evidence="6" type="primary">MED11</name>
    <name evidence="7" type="ORF">SMTD_LOCUS985</name>
</gene>
<keyword evidence="4 6" id="KW-0539">Nucleus</keyword>
<dbReference type="STRING" id="31246.A0A183NFU9"/>
<dbReference type="WBParaSite" id="SMTH1_3180.1">
    <property type="protein sequence ID" value="SMTH1_3180.1"/>
    <property type="gene ID" value="SMTH1_3180"/>
</dbReference>
<evidence type="ECO:0000256" key="5">
    <source>
        <dbReference type="ARBA" id="ARBA00032011"/>
    </source>
</evidence>
<dbReference type="GO" id="GO:0006357">
    <property type="term" value="P:regulation of transcription by RNA polymerase II"/>
    <property type="evidence" value="ECO:0007669"/>
    <property type="project" value="InterPro"/>
</dbReference>
<keyword evidence="6" id="KW-0805">Transcription regulation</keyword>
<dbReference type="Proteomes" id="UP000269396">
    <property type="component" value="Unassembled WGS sequence"/>
</dbReference>
<dbReference type="GO" id="GO:0003712">
    <property type="term" value="F:transcription coregulator activity"/>
    <property type="evidence" value="ECO:0007669"/>
    <property type="project" value="InterPro"/>
</dbReference>
<dbReference type="EMBL" id="UZAL01001007">
    <property type="protein sequence ID" value="VDO74556.1"/>
    <property type="molecule type" value="Genomic_DNA"/>
</dbReference>
<sequence>MLGTSKDSQAEASLESRLNKLDEVERKISLIIQHAGSALEELSKDKPTVKQVESCTHNFRTVVKEVETEMNSHINYLSHISAGLPYEGCTYDKAIDLYQTLDRLGAAKRRLDSCL</sequence>
<dbReference type="PANTHER" id="PTHR22890">
    <property type="entry name" value="MEDIATOR OF RNA POLYMERASE II TRANSCRIPTION SUBUNIT 11"/>
    <property type="match status" value="1"/>
</dbReference>
<dbReference type="Proteomes" id="UP000050791">
    <property type="component" value="Unassembled WGS sequence"/>
</dbReference>